<name>A0A1G9HIY1_9RHOB</name>
<dbReference type="PANTHER" id="PTHR43855">
    <property type="entry name" value="THIOSULFATE SULFURTRANSFERASE"/>
    <property type="match status" value="1"/>
</dbReference>
<organism evidence="4 5">
    <name type="scientific">Paracoccus chinensis</name>
    <dbReference type="NCBI Taxonomy" id="525640"/>
    <lineage>
        <taxon>Bacteria</taxon>
        <taxon>Pseudomonadati</taxon>
        <taxon>Pseudomonadota</taxon>
        <taxon>Alphaproteobacteria</taxon>
        <taxon>Rhodobacterales</taxon>
        <taxon>Paracoccaceae</taxon>
        <taxon>Paracoccus</taxon>
    </lineage>
</organism>
<dbReference type="Proteomes" id="UP000199555">
    <property type="component" value="Unassembled WGS sequence"/>
</dbReference>
<dbReference type="InterPro" id="IPR001763">
    <property type="entry name" value="Rhodanese-like_dom"/>
</dbReference>
<dbReference type="EMBL" id="FNGE01000006">
    <property type="protein sequence ID" value="SDL12852.1"/>
    <property type="molecule type" value="Genomic_DNA"/>
</dbReference>
<feature type="chain" id="PRO_5011649794" evidence="2">
    <location>
        <begin position="21"/>
        <end position="308"/>
    </location>
</feature>
<evidence type="ECO:0000259" key="3">
    <source>
        <dbReference type="PROSITE" id="PS50206"/>
    </source>
</evidence>
<keyword evidence="5" id="KW-1185">Reference proteome</keyword>
<dbReference type="STRING" id="525640.SAMN04487971_106198"/>
<dbReference type="PANTHER" id="PTHR43855:SF1">
    <property type="entry name" value="THIOSULFATE SULFURTRANSFERASE"/>
    <property type="match status" value="1"/>
</dbReference>
<dbReference type="SMART" id="SM00450">
    <property type="entry name" value="RHOD"/>
    <property type="match status" value="2"/>
</dbReference>
<evidence type="ECO:0000313" key="5">
    <source>
        <dbReference type="Proteomes" id="UP000199555"/>
    </source>
</evidence>
<dbReference type="Pfam" id="PF00581">
    <property type="entry name" value="Rhodanese"/>
    <property type="match status" value="2"/>
</dbReference>
<reference evidence="5" key="1">
    <citation type="submission" date="2016-10" db="EMBL/GenBank/DDBJ databases">
        <authorList>
            <person name="Varghese N."/>
            <person name="Submissions S."/>
        </authorList>
    </citation>
    <scope>NUCLEOTIDE SEQUENCE [LARGE SCALE GENOMIC DNA]</scope>
    <source>
        <strain evidence="5">CGMCC 1.7655</strain>
    </source>
</reference>
<evidence type="ECO:0000256" key="1">
    <source>
        <dbReference type="ARBA" id="ARBA00022737"/>
    </source>
</evidence>
<dbReference type="RefSeq" id="WP_090754823.1">
    <property type="nucleotide sequence ID" value="NZ_FNGE01000006.1"/>
</dbReference>
<dbReference type="PROSITE" id="PS50206">
    <property type="entry name" value="RHODANESE_3"/>
    <property type="match status" value="2"/>
</dbReference>
<keyword evidence="1" id="KW-0677">Repeat</keyword>
<dbReference type="GO" id="GO:0016740">
    <property type="term" value="F:transferase activity"/>
    <property type="evidence" value="ECO:0007669"/>
    <property type="project" value="UniProtKB-KW"/>
</dbReference>
<dbReference type="AlphaFoldDB" id="A0A1G9HIY1"/>
<accession>A0A1G9HIY1</accession>
<feature type="signal peptide" evidence="2">
    <location>
        <begin position="1"/>
        <end position="20"/>
    </location>
</feature>
<evidence type="ECO:0000313" key="4">
    <source>
        <dbReference type="EMBL" id="SDL12852.1"/>
    </source>
</evidence>
<dbReference type="Gene3D" id="3.40.250.10">
    <property type="entry name" value="Rhodanese-like domain"/>
    <property type="match status" value="2"/>
</dbReference>
<feature type="domain" description="Rhodanese" evidence="3">
    <location>
        <begin position="178"/>
        <end position="293"/>
    </location>
</feature>
<feature type="domain" description="Rhodanese" evidence="3">
    <location>
        <begin position="37"/>
        <end position="147"/>
    </location>
</feature>
<dbReference type="OrthoDB" id="9781034at2"/>
<dbReference type="SUPFAM" id="SSF52821">
    <property type="entry name" value="Rhodanese/Cell cycle control phosphatase"/>
    <property type="match status" value="2"/>
</dbReference>
<proteinExistence type="predicted"/>
<gene>
    <name evidence="4" type="ORF">SAMN04487971_106198</name>
</gene>
<sequence length="308" mass="32061">MARIILAACVATIFGSGAFAASFGPLVTPTELAAEAPAAQPVILDIRDAGYDKGHLPGAISAPYATVRGGSDNPGAVPDVAALETAFEQLGLRQDQPIVIVPEGKTDTDFGAAARVYWTLKSTGFTDLTILNGGTQAWTAAGLPVETAVVTPQPSELDLTFSDQWLASTDTVTQVVEGTHDAVLVDARPTDFHEGRSKHDAAVRPGTLPGAQSLPHSTFFTPGTPTIAAATDVTALKQALGIGGGKDIVAFCNTGHWAATEWFALSELAGLENVKLYPGSMVEYSQTDMPMENVPGLLSNLTRQIFGG</sequence>
<keyword evidence="2" id="KW-0732">Signal</keyword>
<dbReference type="InterPro" id="IPR036873">
    <property type="entry name" value="Rhodanese-like_dom_sf"/>
</dbReference>
<dbReference type="CDD" id="cd01448">
    <property type="entry name" value="TST_Repeat_1"/>
    <property type="match status" value="1"/>
</dbReference>
<keyword evidence="4" id="KW-0808">Transferase</keyword>
<evidence type="ECO:0000256" key="2">
    <source>
        <dbReference type="SAM" id="SignalP"/>
    </source>
</evidence>
<dbReference type="InterPro" id="IPR051126">
    <property type="entry name" value="Thiosulfate_sulfurtransferase"/>
</dbReference>
<protein>
    <submittedName>
        <fullName evidence="4">Thiosulfate/3-mercaptopyruvate sulfurtransferase</fullName>
    </submittedName>
</protein>
<keyword evidence="4" id="KW-0670">Pyruvate</keyword>